<dbReference type="SMART" id="SM00028">
    <property type="entry name" value="TPR"/>
    <property type="match status" value="8"/>
</dbReference>
<feature type="repeat" description="TPR" evidence="3">
    <location>
        <begin position="501"/>
        <end position="534"/>
    </location>
</feature>
<feature type="signal peptide" evidence="4">
    <location>
        <begin position="1"/>
        <end position="23"/>
    </location>
</feature>
<dbReference type="RefSeq" id="WP_290260687.1">
    <property type="nucleotide sequence ID" value="NZ_JAUFQG010000004.1"/>
</dbReference>
<protein>
    <submittedName>
        <fullName evidence="5">Tetratricopeptide repeat protein</fullName>
    </submittedName>
</protein>
<dbReference type="PANTHER" id="PTHR44943">
    <property type="entry name" value="CELLULOSE SYNTHASE OPERON PROTEIN C"/>
    <property type="match status" value="1"/>
</dbReference>
<organism evidence="5 6">
    <name type="scientific">Simiduia curdlanivorans</name>
    <dbReference type="NCBI Taxonomy" id="1492769"/>
    <lineage>
        <taxon>Bacteria</taxon>
        <taxon>Pseudomonadati</taxon>
        <taxon>Pseudomonadota</taxon>
        <taxon>Gammaproteobacteria</taxon>
        <taxon>Cellvibrionales</taxon>
        <taxon>Cellvibrionaceae</taxon>
        <taxon>Simiduia</taxon>
    </lineage>
</organism>
<keyword evidence="4" id="KW-0732">Signal</keyword>
<feature type="chain" id="PRO_5046989044" evidence="4">
    <location>
        <begin position="24"/>
        <end position="581"/>
    </location>
</feature>
<evidence type="ECO:0000256" key="4">
    <source>
        <dbReference type="SAM" id="SignalP"/>
    </source>
</evidence>
<proteinExistence type="predicted"/>
<dbReference type="PROSITE" id="PS51257">
    <property type="entry name" value="PROKAR_LIPOPROTEIN"/>
    <property type="match status" value="1"/>
</dbReference>
<evidence type="ECO:0000256" key="1">
    <source>
        <dbReference type="ARBA" id="ARBA00022737"/>
    </source>
</evidence>
<dbReference type="InterPro" id="IPR051685">
    <property type="entry name" value="Ycf3/AcsC/BcsC/TPR_MFPF"/>
</dbReference>
<evidence type="ECO:0000313" key="6">
    <source>
        <dbReference type="Proteomes" id="UP001595840"/>
    </source>
</evidence>
<feature type="repeat" description="TPR" evidence="3">
    <location>
        <begin position="195"/>
        <end position="228"/>
    </location>
</feature>
<keyword evidence="2 3" id="KW-0802">TPR repeat</keyword>
<dbReference type="EMBL" id="JBHSCX010000011">
    <property type="protein sequence ID" value="MFC4362853.1"/>
    <property type="molecule type" value="Genomic_DNA"/>
</dbReference>
<evidence type="ECO:0000313" key="5">
    <source>
        <dbReference type="EMBL" id="MFC4362853.1"/>
    </source>
</evidence>
<dbReference type="Proteomes" id="UP001595840">
    <property type="component" value="Unassembled WGS sequence"/>
</dbReference>
<dbReference type="PROSITE" id="PS50005">
    <property type="entry name" value="TPR"/>
    <property type="match status" value="2"/>
</dbReference>
<keyword evidence="1" id="KW-0677">Repeat</keyword>
<evidence type="ECO:0000256" key="3">
    <source>
        <dbReference type="PROSITE-ProRule" id="PRU00339"/>
    </source>
</evidence>
<dbReference type="SUPFAM" id="SSF48452">
    <property type="entry name" value="TPR-like"/>
    <property type="match status" value="2"/>
</dbReference>
<reference evidence="6" key="1">
    <citation type="journal article" date="2019" name="Int. J. Syst. Evol. Microbiol.">
        <title>The Global Catalogue of Microorganisms (GCM) 10K type strain sequencing project: providing services to taxonomists for standard genome sequencing and annotation.</title>
        <authorList>
            <consortium name="The Broad Institute Genomics Platform"/>
            <consortium name="The Broad Institute Genome Sequencing Center for Infectious Disease"/>
            <person name="Wu L."/>
            <person name="Ma J."/>
        </authorList>
    </citation>
    <scope>NUCLEOTIDE SEQUENCE [LARGE SCALE GENOMIC DNA]</scope>
    <source>
        <strain evidence="6">CECT 8570</strain>
    </source>
</reference>
<gene>
    <name evidence="5" type="ORF">ACFOX3_11120</name>
</gene>
<sequence>MTFNTRLFIVAILFAALAGCASFDGPPAAVDAEQESVELSAELVEPEAVAPIERAFEPDTFYALLVAEMAGSRERFDIALGNYVQQAHKTRDPGVIARATRIARFLENRSAALEMSVLWVEVEPTNNEARVLAASELSEAGRLSEAFTHADYLAAQGNPMLLQTVAAYASKGTDIEREQLIEGLEALKPQYPEAVELWMALALAYQQQGLMDEATGAVKKAVKLDPEHFQAQALQARIRFQQGDQVGAIRQMAALVDTNPDDNRIRLQYARMLAGTDMVKAADQFEVLVQDNPHDADLLLSLALIRFEQKNFEQAQPLFEQLTDIESRRSTAYYYLARIAQQQGDFNDALNNYLKVELGPDFMPALVQTLEILVAAGELKPANARMQAVRKTVPQQVERLFALEAEVYGKYDHLDAAEQILSQGLAEVPDSTRLLFSRAMINERRNMLDLAELDFRKVIRYEPNNAMALNALGYTLADRTERYDEAYELIVQAHSLKPDDAAIIDSLGWVSYRMGNYTEALLRLQEAFSLFPDPEIAAHLGEVLWVTGDRAAALKVWREGVELNPSSELIPKVMKRLGAPE</sequence>
<name>A0ABV8V6M4_9GAMM</name>
<dbReference type="InterPro" id="IPR019734">
    <property type="entry name" value="TPR_rpt"/>
</dbReference>
<dbReference type="Pfam" id="PF13432">
    <property type="entry name" value="TPR_16"/>
    <property type="match status" value="3"/>
</dbReference>
<keyword evidence="6" id="KW-1185">Reference proteome</keyword>
<dbReference type="PANTHER" id="PTHR44943:SF8">
    <property type="entry name" value="TPR REPEAT-CONTAINING PROTEIN MJ0263"/>
    <property type="match status" value="1"/>
</dbReference>
<dbReference type="InterPro" id="IPR011990">
    <property type="entry name" value="TPR-like_helical_dom_sf"/>
</dbReference>
<accession>A0ABV8V6M4</accession>
<comment type="caution">
    <text evidence="5">The sequence shown here is derived from an EMBL/GenBank/DDBJ whole genome shotgun (WGS) entry which is preliminary data.</text>
</comment>
<evidence type="ECO:0000256" key="2">
    <source>
        <dbReference type="ARBA" id="ARBA00022803"/>
    </source>
</evidence>
<dbReference type="Gene3D" id="1.25.40.10">
    <property type="entry name" value="Tetratricopeptide repeat domain"/>
    <property type="match status" value="2"/>
</dbReference>